<accession>A0ABV0CY32</accession>
<keyword evidence="2" id="KW-1185">Reference proteome</keyword>
<evidence type="ECO:0000313" key="2">
    <source>
        <dbReference type="Proteomes" id="UP001484535"/>
    </source>
</evidence>
<gene>
    <name evidence="1" type="ORF">ABDJ38_05390</name>
</gene>
<proteinExistence type="predicted"/>
<sequence length="130" mass="14992">MSNDLDSTLWKTAWRFSDTRIQALTRKVIHGLQRMPASGIFGDDYRFKSVWDEYCREVQEGPHPMLEAAFAQTVDPMIAWHIDQLDHSERQLLETALAEGAEEWGDIATAVRKSLQGIAIDRDLRKLENY</sequence>
<evidence type="ECO:0000313" key="1">
    <source>
        <dbReference type="EMBL" id="MEN7536600.1"/>
    </source>
</evidence>
<protein>
    <submittedName>
        <fullName evidence="1">Uncharacterized protein</fullName>
    </submittedName>
</protein>
<reference evidence="1 2" key="1">
    <citation type="submission" date="2024-05" db="EMBL/GenBank/DDBJ databases">
        <authorList>
            <person name="Park S."/>
        </authorList>
    </citation>
    <scope>NUCLEOTIDE SEQUENCE [LARGE SCALE GENOMIC DNA]</scope>
    <source>
        <strain evidence="1 2">DGU5</strain>
    </source>
</reference>
<organism evidence="1 2">
    <name type="scientific">Aurantiacibacter flavus</name>
    <dbReference type="NCBI Taxonomy" id="3145232"/>
    <lineage>
        <taxon>Bacteria</taxon>
        <taxon>Pseudomonadati</taxon>
        <taxon>Pseudomonadota</taxon>
        <taxon>Alphaproteobacteria</taxon>
        <taxon>Sphingomonadales</taxon>
        <taxon>Erythrobacteraceae</taxon>
        <taxon>Aurantiacibacter</taxon>
    </lineage>
</organism>
<comment type="caution">
    <text evidence="1">The sequence shown here is derived from an EMBL/GenBank/DDBJ whole genome shotgun (WGS) entry which is preliminary data.</text>
</comment>
<name>A0ABV0CY32_9SPHN</name>
<dbReference type="RefSeq" id="WP_346784060.1">
    <property type="nucleotide sequence ID" value="NZ_JBDLBR010000002.1"/>
</dbReference>
<dbReference type="EMBL" id="JBDLBR010000002">
    <property type="protein sequence ID" value="MEN7536600.1"/>
    <property type="molecule type" value="Genomic_DNA"/>
</dbReference>
<dbReference type="Proteomes" id="UP001484535">
    <property type="component" value="Unassembled WGS sequence"/>
</dbReference>